<dbReference type="RefSeq" id="WP_161673980.1">
    <property type="nucleotide sequence ID" value="NZ_JAABLP010000001.1"/>
</dbReference>
<name>A0ABW9ZJ54_9HYPH</name>
<comment type="caution">
    <text evidence="1">The sequence shown here is derived from an EMBL/GenBank/DDBJ whole genome shotgun (WGS) entry which is preliminary data.</text>
</comment>
<protein>
    <submittedName>
        <fullName evidence="1">Uncharacterized protein</fullName>
    </submittedName>
</protein>
<sequence>MSAKYFTHITLNNGHTAKQPRSEISDQVVVLLHELFDSILQGGHPQLFNDPRYLLSGTHAGSNLIVTLWRGPWDTRVPILTMGTALKSRSSRRLWEAMHADTKTKLATDPATPPPVPWQADRIEVSAFAAIDAMQWSGDMSRCIAWAWAEYSRANSPD</sequence>
<proteinExistence type="predicted"/>
<reference evidence="1 2" key="1">
    <citation type="submission" date="2020-01" db="EMBL/GenBank/DDBJ databases">
        <authorList>
            <person name="Peng S.Y."/>
            <person name="Li J."/>
            <person name="Wang M."/>
            <person name="Wang L."/>
            <person name="Wang C.Q."/>
            <person name="Wang J.R."/>
        </authorList>
    </citation>
    <scope>NUCLEOTIDE SEQUENCE [LARGE SCALE GENOMIC DNA]</scope>
    <source>
        <strain evidence="1 2">XCT-34</strain>
    </source>
</reference>
<gene>
    <name evidence="1" type="ORF">GWI71_03615</name>
</gene>
<evidence type="ECO:0000313" key="2">
    <source>
        <dbReference type="Proteomes" id="UP000541347"/>
    </source>
</evidence>
<organism evidence="1 2">
    <name type="scientific">Pannonibacter tanglangensis</name>
    <dbReference type="NCBI Taxonomy" id="2750084"/>
    <lineage>
        <taxon>Bacteria</taxon>
        <taxon>Pseudomonadati</taxon>
        <taxon>Pseudomonadota</taxon>
        <taxon>Alphaproteobacteria</taxon>
        <taxon>Hyphomicrobiales</taxon>
        <taxon>Stappiaceae</taxon>
        <taxon>Pannonibacter</taxon>
    </lineage>
</organism>
<evidence type="ECO:0000313" key="1">
    <source>
        <dbReference type="EMBL" id="NBN62760.1"/>
    </source>
</evidence>
<keyword evidence="2" id="KW-1185">Reference proteome</keyword>
<dbReference type="Proteomes" id="UP000541347">
    <property type="component" value="Unassembled WGS sequence"/>
</dbReference>
<dbReference type="EMBL" id="JAABLP010000001">
    <property type="protein sequence ID" value="NBN62760.1"/>
    <property type="molecule type" value="Genomic_DNA"/>
</dbReference>
<accession>A0ABW9ZJ54</accession>